<organism evidence="1 2">
    <name type="scientific">Hydnum rufescens UP504</name>
    <dbReference type="NCBI Taxonomy" id="1448309"/>
    <lineage>
        <taxon>Eukaryota</taxon>
        <taxon>Fungi</taxon>
        <taxon>Dikarya</taxon>
        <taxon>Basidiomycota</taxon>
        <taxon>Agaricomycotina</taxon>
        <taxon>Agaricomycetes</taxon>
        <taxon>Cantharellales</taxon>
        <taxon>Hydnaceae</taxon>
        <taxon>Hydnum</taxon>
    </lineage>
</organism>
<dbReference type="PANTHER" id="PTHR39214">
    <property type="entry name" value="MICROBODY (PEROXISOME) BIOGENESIS PROTEIN PEROXIN 8 (EUROFUNG)"/>
    <property type="match status" value="1"/>
</dbReference>
<sequence>MDHEGIISACLEAYKRTFKNGSLFTGVVQVAQYEDSKWDFLPESNLPQDIVSVSQDSVFKSLAPICKLMSRSLMLLAELRSQAVWVLMGQVAKTLDGISIKVEHSWSSSALSMISDEDTLAATIRPTTQQLWNVFKTLLFSAVLIFQSIIDVIILQNSPHSTISSLPSSGGLASEILGSLFHLSFISSKFGGLTAEGGGFTEQKRTFFAALDILSGDSSASEALLGSLVSNSDGSSEAVRRSRAAFFLACAEQLIPVVGDHIIESSILPFAKTFLDDPSHRETFESAHSVLLAVFSNNGNRIRGSMHYGPDRRETLALRLTPFYLASLLNNSTEGRLSTEQLRLAFHSVVRSTSASGDDAAAWLCIGALLNALNLAKGQPNAAAQLHRLRLTLISLISAVNLPLLGRLFIEVDKEIMASEESQEKQESNMQGELIEEVHNEVMSRVGDAQKQVSLEWWLNLRERLGAALPEL</sequence>
<proteinExistence type="predicted"/>
<name>A0A9P6AYX5_9AGAM</name>
<dbReference type="PANTHER" id="PTHR39214:SF1">
    <property type="entry name" value="MICROBODY (PEROXISOME) BIOGENESIS PROTEIN PEROXIN 8 (EUROFUNG)"/>
    <property type="match status" value="1"/>
</dbReference>
<dbReference type="OrthoDB" id="2357318at2759"/>
<protein>
    <submittedName>
        <fullName evidence="1">Uncharacterized protein</fullName>
    </submittedName>
</protein>
<comment type="caution">
    <text evidence="1">The sequence shown here is derived from an EMBL/GenBank/DDBJ whole genome shotgun (WGS) entry which is preliminary data.</text>
</comment>
<accession>A0A9P6AYX5</accession>
<dbReference type="EMBL" id="MU128959">
    <property type="protein sequence ID" value="KAF9514564.1"/>
    <property type="molecule type" value="Genomic_DNA"/>
</dbReference>
<keyword evidence="2" id="KW-1185">Reference proteome</keyword>
<dbReference type="AlphaFoldDB" id="A0A9P6AYX5"/>
<evidence type="ECO:0000313" key="1">
    <source>
        <dbReference type="EMBL" id="KAF9514564.1"/>
    </source>
</evidence>
<reference evidence="1" key="1">
    <citation type="journal article" date="2020" name="Nat. Commun.">
        <title>Large-scale genome sequencing of mycorrhizal fungi provides insights into the early evolution of symbiotic traits.</title>
        <authorList>
            <person name="Miyauchi S."/>
            <person name="Kiss E."/>
            <person name="Kuo A."/>
            <person name="Drula E."/>
            <person name="Kohler A."/>
            <person name="Sanchez-Garcia M."/>
            <person name="Morin E."/>
            <person name="Andreopoulos B."/>
            <person name="Barry K.W."/>
            <person name="Bonito G."/>
            <person name="Buee M."/>
            <person name="Carver A."/>
            <person name="Chen C."/>
            <person name="Cichocki N."/>
            <person name="Clum A."/>
            <person name="Culley D."/>
            <person name="Crous P.W."/>
            <person name="Fauchery L."/>
            <person name="Girlanda M."/>
            <person name="Hayes R.D."/>
            <person name="Keri Z."/>
            <person name="LaButti K."/>
            <person name="Lipzen A."/>
            <person name="Lombard V."/>
            <person name="Magnuson J."/>
            <person name="Maillard F."/>
            <person name="Murat C."/>
            <person name="Nolan M."/>
            <person name="Ohm R.A."/>
            <person name="Pangilinan J."/>
            <person name="Pereira M.F."/>
            <person name="Perotto S."/>
            <person name="Peter M."/>
            <person name="Pfister S."/>
            <person name="Riley R."/>
            <person name="Sitrit Y."/>
            <person name="Stielow J.B."/>
            <person name="Szollosi G."/>
            <person name="Zifcakova L."/>
            <person name="Stursova M."/>
            <person name="Spatafora J.W."/>
            <person name="Tedersoo L."/>
            <person name="Vaario L.M."/>
            <person name="Yamada A."/>
            <person name="Yan M."/>
            <person name="Wang P."/>
            <person name="Xu J."/>
            <person name="Bruns T."/>
            <person name="Baldrian P."/>
            <person name="Vilgalys R."/>
            <person name="Dunand C."/>
            <person name="Henrissat B."/>
            <person name="Grigoriev I.V."/>
            <person name="Hibbett D."/>
            <person name="Nagy L.G."/>
            <person name="Martin F.M."/>
        </authorList>
    </citation>
    <scope>NUCLEOTIDE SEQUENCE</scope>
    <source>
        <strain evidence="1">UP504</strain>
    </source>
</reference>
<gene>
    <name evidence="1" type="ORF">BS47DRAFT_1342867</name>
</gene>
<dbReference type="InterPro" id="IPR055334">
    <property type="entry name" value="PEX8-like"/>
</dbReference>
<dbReference type="Proteomes" id="UP000886523">
    <property type="component" value="Unassembled WGS sequence"/>
</dbReference>
<evidence type="ECO:0000313" key="2">
    <source>
        <dbReference type="Proteomes" id="UP000886523"/>
    </source>
</evidence>